<feature type="transmembrane region" description="Helical" evidence="1">
    <location>
        <begin position="12"/>
        <end position="30"/>
    </location>
</feature>
<dbReference type="RefSeq" id="WP_149620621.1">
    <property type="nucleotide sequence ID" value="NZ_JBITUG010000011.1"/>
</dbReference>
<reference evidence="2 3" key="1">
    <citation type="submission" date="2019-07" db="EMBL/GenBank/DDBJ databases">
        <title>Analysis of the biochemical properties, biological activity and biotechnological potential of siderophores and biosurfactants produced by Antarctic psychrotolerant bacteria.</title>
        <authorList>
            <person name="Styczynski M."/>
            <person name="Krucon T."/>
            <person name="Decewicz P."/>
            <person name="Dziewit L."/>
        </authorList>
    </citation>
    <scope>NUCLEOTIDE SEQUENCE [LARGE SCALE GENOMIC DNA]</scope>
    <source>
        <strain evidence="2 3">ANT_H27</strain>
    </source>
</reference>
<proteinExistence type="predicted"/>
<gene>
    <name evidence="2" type="ORF">FQ154_16935</name>
</gene>
<dbReference type="Proteomes" id="UP000323856">
    <property type="component" value="Unassembled WGS sequence"/>
</dbReference>
<sequence>MIESLQEFTSTFPAALQWLAVMLVSAVPFIESYFGAALGVVVGINPVLAILAAIVGNAASMLLFVNGAHLVRRKVAKNQEAPKQKYAKLRAAFDKYGIAGVSLLGQTILPSQITSAALVSFGAAKEKVIFWQIISIILWGTVFGLLAYLGVDLALGR</sequence>
<dbReference type="OrthoDB" id="4570818at2"/>
<keyword evidence="1" id="KW-0472">Membrane</keyword>
<feature type="transmembrane region" description="Helical" evidence="1">
    <location>
        <begin position="36"/>
        <end position="65"/>
    </location>
</feature>
<dbReference type="AlphaFoldDB" id="A0A5B0E4Q7"/>
<evidence type="ECO:0008006" key="4">
    <source>
        <dbReference type="Google" id="ProtNLM"/>
    </source>
</evidence>
<keyword evidence="1" id="KW-0812">Transmembrane</keyword>
<dbReference type="EMBL" id="VOBL01000022">
    <property type="protein sequence ID" value="KAA0973698.1"/>
    <property type="molecule type" value="Genomic_DNA"/>
</dbReference>
<keyword evidence="1" id="KW-1133">Transmembrane helix</keyword>
<evidence type="ECO:0000256" key="1">
    <source>
        <dbReference type="SAM" id="Phobius"/>
    </source>
</evidence>
<name>A0A5B0E4Q7_9MICC</name>
<feature type="transmembrane region" description="Helical" evidence="1">
    <location>
        <begin position="129"/>
        <end position="151"/>
    </location>
</feature>
<accession>A0A5B0E4Q7</accession>
<protein>
    <recommendedName>
        <fullName evidence="4">Small multidrug efflux protein</fullName>
    </recommendedName>
</protein>
<evidence type="ECO:0000313" key="2">
    <source>
        <dbReference type="EMBL" id="KAA0973698.1"/>
    </source>
</evidence>
<comment type="caution">
    <text evidence="2">The sequence shown here is derived from an EMBL/GenBank/DDBJ whole genome shotgun (WGS) entry which is preliminary data.</text>
</comment>
<feature type="transmembrane region" description="Helical" evidence="1">
    <location>
        <begin position="96"/>
        <end position="123"/>
    </location>
</feature>
<evidence type="ECO:0000313" key="3">
    <source>
        <dbReference type="Proteomes" id="UP000323856"/>
    </source>
</evidence>
<organism evidence="2 3">
    <name type="scientific">Paeniglutamicibacter gangotriensis</name>
    <dbReference type="NCBI Taxonomy" id="254787"/>
    <lineage>
        <taxon>Bacteria</taxon>
        <taxon>Bacillati</taxon>
        <taxon>Actinomycetota</taxon>
        <taxon>Actinomycetes</taxon>
        <taxon>Micrococcales</taxon>
        <taxon>Micrococcaceae</taxon>
        <taxon>Paeniglutamicibacter</taxon>
    </lineage>
</organism>